<organism evidence="2 3">
    <name type="scientific">Candidatus Ozemobacter sibiricus</name>
    <dbReference type="NCBI Taxonomy" id="2268124"/>
    <lineage>
        <taxon>Bacteria</taxon>
        <taxon>Candidatus Ozemobacteria</taxon>
        <taxon>Candidatus Ozemobacterales</taxon>
        <taxon>Candidatus Ozemobacteraceae</taxon>
        <taxon>Candidatus Ozemobacter</taxon>
    </lineage>
</organism>
<dbReference type="SUPFAM" id="SSF160719">
    <property type="entry name" value="gpW/gp25-like"/>
    <property type="match status" value="1"/>
</dbReference>
<name>A0A367ZN97_9BACT</name>
<evidence type="ECO:0000313" key="2">
    <source>
        <dbReference type="EMBL" id="RCK79229.1"/>
    </source>
</evidence>
<dbReference type="InterPro" id="IPR007048">
    <property type="entry name" value="IraD/Gp25-like"/>
</dbReference>
<evidence type="ECO:0000259" key="1">
    <source>
        <dbReference type="Pfam" id="PF04965"/>
    </source>
</evidence>
<dbReference type="Proteomes" id="UP000252355">
    <property type="component" value="Unassembled WGS sequence"/>
</dbReference>
<protein>
    <submittedName>
        <fullName evidence="2">Phage baseplate assembly protein W-like</fullName>
    </submittedName>
</protein>
<evidence type="ECO:0000313" key="3">
    <source>
        <dbReference type="Proteomes" id="UP000252355"/>
    </source>
</evidence>
<gene>
    <name evidence="2" type="ORF">OZSIB_0343</name>
</gene>
<reference evidence="2 3" key="1">
    <citation type="submission" date="2018-05" db="EMBL/GenBank/DDBJ databases">
        <title>A metagenomic window into the 2 km-deep terrestrial subsurface aquifer revealed taxonomically and functionally diverse microbial community comprising novel uncultured bacterial lineages.</title>
        <authorList>
            <person name="Kadnikov V.V."/>
            <person name="Mardanov A.V."/>
            <person name="Beletsky A.V."/>
            <person name="Banks D."/>
            <person name="Pimenov N.V."/>
            <person name="Frank Y.A."/>
            <person name="Karnachuk O.V."/>
            <person name="Ravin N.V."/>
        </authorList>
    </citation>
    <scope>NUCLEOTIDE SEQUENCE [LARGE SCALE GENOMIC DNA]</scope>
    <source>
        <strain evidence="2">BY5</strain>
    </source>
</reference>
<dbReference type="AlphaFoldDB" id="A0A367ZN97"/>
<feature type="domain" description="IraD/Gp25-like" evidence="1">
    <location>
        <begin position="32"/>
        <end position="122"/>
    </location>
</feature>
<dbReference type="EMBL" id="QOQW01000015">
    <property type="protein sequence ID" value="RCK79229.1"/>
    <property type="molecule type" value="Genomic_DNA"/>
</dbReference>
<comment type="caution">
    <text evidence="2">The sequence shown here is derived from an EMBL/GenBank/DDBJ whole genome shotgun (WGS) entry which is preliminary data.</text>
</comment>
<proteinExistence type="predicted"/>
<sequence>MALDFLGRGLKFPFRFQRRSGGAQVSSATSTEHEHIHESIIQILGTRPGERFMRPEFGSKLKDLVFEPNDEVLKGLIRHYVIDAVKRWEKRVVITGVSFDDSPANKDRNLLPVRIAYRVIQSQVEGNLVYPFYREPRQSAPPRQFRSVAGK</sequence>
<accession>A0A367ZN97</accession>
<dbReference type="Pfam" id="PF04965">
    <property type="entry name" value="GPW_gp25"/>
    <property type="match status" value="1"/>
</dbReference>
<dbReference type="Gene3D" id="3.10.450.40">
    <property type="match status" value="1"/>
</dbReference>